<organism evidence="1 2">
    <name type="scientific">Lasius platythorax</name>
    <dbReference type="NCBI Taxonomy" id="488582"/>
    <lineage>
        <taxon>Eukaryota</taxon>
        <taxon>Metazoa</taxon>
        <taxon>Ecdysozoa</taxon>
        <taxon>Arthropoda</taxon>
        <taxon>Hexapoda</taxon>
        <taxon>Insecta</taxon>
        <taxon>Pterygota</taxon>
        <taxon>Neoptera</taxon>
        <taxon>Endopterygota</taxon>
        <taxon>Hymenoptera</taxon>
        <taxon>Apocrita</taxon>
        <taxon>Aculeata</taxon>
        <taxon>Formicoidea</taxon>
        <taxon>Formicidae</taxon>
        <taxon>Formicinae</taxon>
        <taxon>Lasius</taxon>
        <taxon>Lasius</taxon>
    </lineage>
</organism>
<dbReference type="AlphaFoldDB" id="A0AAV2MXS9"/>
<comment type="caution">
    <text evidence="1">The sequence shown here is derived from an EMBL/GenBank/DDBJ whole genome shotgun (WGS) entry which is preliminary data.</text>
</comment>
<dbReference type="InterPro" id="IPR005312">
    <property type="entry name" value="DUF1759"/>
</dbReference>
<accession>A0AAV2MXS9</accession>
<evidence type="ECO:0000313" key="2">
    <source>
        <dbReference type="Proteomes" id="UP001497644"/>
    </source>
</evidence>
<sequence length="219" mass="25161">MTDDIERIQFEELYFELTARAQRRLAAIRPSVSVGNVDTSLNQLVAQNVKTNIKLPTINLLTFNGRYEAWLSFYDNFKSIVHDNVNLTPVQKLQYLRSSLTDEAAQVIQALETSSQNYDVAWALVVERYDNRGIIIQSHIRALFDLPRLSKESPTQLRSLVDAALKHTRALHALGQPINSWDAILLYLITSKLDRNTYKEWERFLDGTDMPSIDIFGNF</sequence>
<evidence type="ECO:0008006" key="3">
    <source>
        <dbReference type="Google" id="ProtNLM"/>
    </source>
</evidence>
<name>A0AAV2MXS9_9HYME</name>
<evidence type="ECO:0000313" key="1">
    <source>
        <dbReference type="EMBL" id="CAL1671874.1"/>
    </source>
</evidence>
<proteinExistence type="predicted"/>
<protein>
    <recommendedName>
        <fullName evidence="3">Gag-pol polyprotein</fullName>
    </recommendedName>
</protein>
<dbReference type="EMBL" id="CAXIPU020000432">
    <property type="protein sequence ID" value="CAL1671874.1"/>
    <property type="molecule type" value="Genomic_DNA"/>
</dbReference>
<reference evidence="1" key="1">
    <citation type="submission" date="2024-04" db="EMBL/GenBank/DDBJ databases">
        <authorList>
            <consortium name="Molecular Ecology Group"/>
        </authorList>
    </citation>
    <scope>NUCLEOTIDE SEQUENCE</scope>
</reference>
<dbReference type="Pfam" id="PF03564">
    <property type="entry name" value="DUF1759"/>
    <property type="match status" value="1"/>
</dbReference>
<dbReference type="PANTHER" id="PTHR22954">
    <property type="entry name" value="RETROVIRAL PROTEASE-RELATED"/>
    <property type="match status" value="1"/>
</dbReference>
<dbReference type="Proteomes" id="UP001497644">
    <property type="component" value="Unassembled WGS sequence"/>
</dbReference>
<dbReference type="PANTHER" id="PTHR22954:SF3">
    <property type="entry name" value="PROTEIN CBG08539"/>
    <property type="match status" value="1"/>
</dbReference>
<keyword evidence="2" id="KW-1185">Reference proteome</keyword>
<gene>
    <name evidence="1" type="ORF">LPLAT_LOCUS5292</name>
</gene>